<dbReference type="PROSITE" id="PS51710">
    <property type="entry name" value="G_OBG"/>
    <property type="match status" value="1"/>
</dbReference>
<proteinExistence type="predicted"/>
<dbReference type="PANTHER" id="PTHR11702:SF43">
    <property type="entry name" value="GTP-BINDING PROTEIN 10"/>
    <property type="match status" value="1"/>
</dbReference>
<evidence type="ECO:0000256" key="1">
    <source>
        <dbReference type="ARBA" id="ARBA00022741"/>
    </source>
</evidence>
<evidence type="ECO:0000313" key="4">
    <source>
        <dbReference type="Proteomes" id="UP000271098"/>
    </source>
</evidence>
<dbReference type="PRINTS" id="PR00326">
    <property type="entry name" value="GTP1OBG"/>
</dbReference>
<name>A0A183EC16_9BILA</name>
<dbReference type="Gene3D" id="3.40.50.300">
    <property type="entry name" value="P-loop containing nucleotide triphosphate hydrolases"/>
    <property type="match status" value="1"/>
</dbReference>
<dbReference type="GO" id="GO:0003924">
    <property type="term" value="F:GTPase activity"/>
    <property type="evidence" value="ECO:0007669"/>
    <property type="project" value="InterPro"/>
</dbReference>
<dbReference type="OrthoDB" id="5847587at2759"/>
<evidence type="ECO:0000259" key="2">
    <source>
        <dbReference type="PROSITE" id="PS51710"/>
    </source>
</evidence>
<protein>
    <submittedName>
        <fullName evidence="5">OBG-type G domain-containing protein</fullName>
    </submittedName>
</protein>
<reference evidence="5" key="1">
    <citation type="submission" date="2016-06" db="UniProtKB">
        <authorList>
            <consortium name="WormBaseParasite"/>
        </authorList>
    </citation>
    <scope>IDENTIFICATION</scope>
</reference>
<dbReference type="Proteomes" id="UP000271098">
    <property type="component" value="Unassembled WGS sequence"/>
</dbReference>
<accession>A0A183EC16</accession>
<keyword evidence="4" id="KW-1185">Reference proteome</keyword>
<dbReference type="PANTHER" id="PTHR11702">
    <property type="entry name" value="DEVELOPMENTALLY REGULATED GTP-BINDING PROTEIN-RELATED"/>
    <property type="match status" value="1"/>
</dbReference>
<keyword evidence="1" id="KW-0547">Nucleotide-binding</keyword>
<feature type="domain" description="OBG-type G" evidence="2">
    <location>
        <begin position="1"/>
        <end position="190"/>
    </location>
</feature>
<dbReference type="Pfam" id="PF01926">
    <property type="entry name" value="MMR_HSR1"/>
    <property type="match status" value="1"/>
</dbReference>
<dbReference type="GO" id="GO:0005525">
    <property type="term" value="F:GTP binding"/>
    <property type="evidence" value="ECO:0007669"/>
    <property type="project" value="InterPro"/>
</dbReference>
<dbReference type="EMBL" id="UYRT01086885">
    <property type="protein sequence ID" value="VDN31891.1"/>
    <property type="molecule type" value="Genomic_DNA"/>
</dbReference>
<evidence type="ECO:0000313" key="3">
    <source>
        <dbReference type="EMBL" id="VDN31891.1"/>
    </source>
</evidence>
<sequence length="209" mass="23382">MKALVPKKKIKIAEYPFTTVKPQVAYIEDFQSESDADDSESFSLSIADLPGLIEGASMNRGRGRAFLKHLEYSDLLLLVIDVLGFKFDLSLNNPYRSALETIALLNIELEKYDPSLVSKPSVIALNKIDLSDGRQKAEELMAILKNENWPQKLTDEMRPHQPLNIKAVIAMAAKYRELGDLKNQLKVLYKRTHRLLAPDVDSGTGAVLA</sequence>
<evidence type="ECO:0000313" key="5">
    <source>
        <dbReference type="WBParaSite" id="GPUH_0001853201-mRNA-1"/>
    </source>
</evidence>
<dbReference type="InterPro" id="IPR006073">
    <property type="entry name" value="GTP-bd"/>
</dbReference>
<reference evidence="3 4" key="2">
    <citation type="submission" date="2018-11" db="EMBL/GenBank/DDBJ databases">
        <authorList>
            <consortium name="Pathogen Informatics"/>
        </authorList>
    </citation>
    <scope>NUCLEOTIDE SEQUENCE [LARGE SCALE GENOMIC DNA]</scope>
</reference>
<organism evidence="5">
    <name type="scientific">Gongylonema pulchrum</name>
    <dbReference type="NCBI Taxonomy" id="637853"/>
    <lineage>
        <taxon>Eukaryota</taxon>
        <taxon>Metazoa</taxon>
        <taxon>Ecdysozoa</taxon>
        <taxon>Nematoda</taxon>
        <taxon>Chromadorea</taxon>
        <taxon>Rhabditida</taxon>
        <taxon>Spirurina</taxon>
        <taxon>Spiruromorpha</taxon>
        <taxon>Spiruroidea</taxon>
        <taxon>Gongylonematidae</taxon>
        <taxon>Gongylonema</taxon>
    </lineage>
</organism>
<dbReference type="InterPro" id="IPR031167">
    <property type="entry name" value="G_OBG"/>
</dbReference>
<dbReference type="AlphaFoldDB" id="A0A183EC16"/>
<gene>
    <name evidence="3" type="ORF">GPUH_LOCUS18507</name>
</gene>
<dbReference type="SUPFAM" id="SSF52540">
    <property type="entry name" value="P-loop containing nucleoside triphosphate hydrolases"/>
    <property type="match status" value="1"/>
</dbReference>
<dbReference type="GO" id="GO:0005739">
    <property type="term" value="C:mitochondrion"/>
    <property type="evidence" value="ECO:0007669"/>
    <property type="project" value="TreeGrafter"/>
</dbReference>
<dbReference type="InterPro" id="IPR027417">
    <property type="entry name" value="P-loop_NTPase"/>
</dbReference>
<dbReference type="WBParaSite" id="GPUH_0001853201-mRNA-1">
    <property type="protein sequence ID" value="GPUH_0001853201-mRNA-1"/>
    <property type="gene ID" value="GPUH_0001853201"/>
</dbReference>
<dbReference type="InterPro" id="IPR045086">
    <property type="entry name" value="OBG_GTPase"/>
</dbReference>